<gene>
    <name evidence="1" type="ORF">FJT64_015913</name>
</gene>
<keyword evidence="2" id="KW-1185">Reference proteome</keyword>
<reference evidence="1 2" key="1">
    <citation type="submission" date="2019-07" db="EMBL/GenBank/DDBJ databases">
        <title>Draft genome assembly of a fouling barnacle, Amphibalanus amphitrite (Darwin, 1854): The first reference genome for Thecostraca.</title>
        <authorList>
            <person name="Kim W."/>
        </authorList>
    </citation>
    <scope>NUCLEOTIDE SEQUENCE [LARGE SCALE GENOMIC DNA]</scope>
    <source>
        <strain evidence="1">SNU_AA5</strain>
        <tissue evidence="1">Soma without cirri and trophi</tissue>
    </source>
</reference>
<dbReference type="EMBL" id="VIIS01000080">
    <property type="protein sequence ID" value="KAF0313581.1"/>
    <property type="molecule type" value="Genomic_DNA"/>
</dbReference>
<sequence>MGRMNSSSNCVAAGEAALPVTTWTAGLNRTVHQLRTLTGAPEAVCPRLLSFGGSCMCAFSDRADLSAQTVQFDRHVSGRRELCVGGAFLRPDRCSVLSLQSGTVSGEQRRLADALTSFGCADGQVALVSPAAEEQLRWERFSLRRLMRRRGLARLDVLDVSVEGREQAVLAEVVAAAVSPRQVSLTVVLDRGQAEGDESTFREERLGEYVLLLRQLRAAGYRLASYNANGRCVEYLLRRTGLDPPLRGQTGLRL</sequence>
<evidence type="ECO:0000313" key="1">
    <source>
        <dbReference type="EMBL" id="KAF0313581.1"/>
    </source>
</evidence>
<accession>A0A6A4XG01</accession>
<dbReference type="Proteomes" id="UP000440578">
    <property type="component" value="Unassembled WGS sequence"/>
</dbReference>
<organism evidence="1 2">
    <name type="scientific">Amphibalanus amphitrite</name>
    <name type="common">Striped barnacle</name>
    <name type="synonym">Balanus amphitrite</name>
    <dbReference type="NCBI Taxonomy" id="1232801"/>
    <lineage>
        <taxon>Eukaryota</taxon>
        <taxon>Metazoa</taxon>
        <taxon>Ecdysozoa</taxon>
        <taxon>Arthropoda</taxon>
        <taxon>Crustacea</taxon>
        <taxon>Multicrustacea</taxon>
        <taxon>Cirripedia</taxon>
        <taxon>Thoracica</taxon>
        <taxon>Thoracicalcarea</taxon>
        <taxon>Balanomorpha</taxon>
        <taxon>Balanoidea</taxon>
        <taxon>Balanidae</taxon>
        <taxon>Amphibalaninae</taxon>
        <taxon>Amphibalanus</taxon>
    </lineage>
</organism>
<name>A0A6A4XG01_AMPAM</name>
<comment type="caution">
    <text evidence="1">The sequence shown here is derived from an EMBL/GenBank/DDBJ whole genome shotgun (WGS) entry which is preliminary data.</text>
</comment>
<proteinExistence type="predicted"/>
<evidence type="ECO:0000313" key="2">
    <source>
        <dbReference type="Proteomes" id="UP000440578"/>
    </source>
</evidence>
<protein>
    <submittedName>
        <fullName evidence="1">Uncharacterized protein</fullName>
    </submittedName>
</protein>
<dbReference type="AlphaFoldDB" id="A0A6A4XG01"/>